<sequence>MGMTELQMPKFQSEKEEAEWWDANPNFALQVLERAKGEGTLGHGTVSRRAAALDAAKQASIALDPVDIAMAARQSERKGLDRQTYLKALLHEALLREEESQDQSSAA</sequence>
<gene>
    <name evidence="1" type="ORF">SAMN05421770_104146</name>
</gene>
<organism evidence="1 2">
    <name type="scientific">Granulicella rosea</name>
    <dbReference type="NCBI Taxonomy" id="474952"/>
    <lineage>
        <taxon>Bacteria</taxon>
        <taxon>Pseudomonadati</taxon>
        <taxon>Acidobacteriota</taxon>
        <taxon>Terriglobia</taxon>
        <taxon>Terriglobales</taxon>
        <taxon>Acidobacteriaceae</taxon>
        <taxon>Granulicella</taxon>
    </lineage>
</organism>
<dbReference type="Proteomes" id="UP000198356">
    <property type="component" value="Unassembled WGS sequence"/>
</dbReference>
<dbReference type="EMBL" id="FZOU01000004">
    <property type="protein sequence ID" value="SNT09660.1"/>
    <property type="molecule type" value="Genomic_DNA"/>
</dbReference>
<evidence type="ECO:0000313" key="2">
    <source>
        <dbReference type="Proteomes" id="UP000198356"/>
    </source>
</evidence>
<keyword evidence="2" id="KW-1185">Reference proteome</keyword>
<dbReference type="AlphaFoldDB" id="A0A239JV13"/>
<protein>
    <submittedName>
        <fullName evidence="1">Uncharacterized protein</fullName>
    </submittedName>
</protein>
<proteinExistence type="predicted"/>
<reference evidence="1 2" key="1">
    <citation type="submission" date="2017-06" db="EMBL/GenBank/DDBJ databases">
        <authorList>
            <person name="Kim H.J."/>
            <person name="Triplett B.A."/>
        </authorList>
    </citation>
    <scope>NUCLEOTIDE SEQUENCE [LARGE SCALE GENOMIC DNA]</scope>
    <source>
        <strain evidence="1 2">DSM 18704</strain>
    </source>
</reference>
<name>A0A239JV13_9BACT</name>
<accession>A0A239JV13</accession>
<evidence type="ECO:0000313" key="1">
    <source>
        <dbReference type="EMBL" id="SNT09660.1"/>
    </source>
</evidence>